<reference evidence="1 2" key="1">
    <citation type="submission" date="2023-07" db="EMBL/GenBank/DDBJ databases">
        <title>Sorghum-associated microbial communities from plants grown in Nebraska, USA.</title>
        <authorList>
            <person name="Schachtman D."/>
        </authorList>
    </citation>
    <scope>NUCLEOTIDE SEQUENCE [LARGE SCALE GENOMIC DNA]</scope>
    <source>
        <strain evidence="1 2">3262</strain>
    </source>
</reference>
<evidence type="ECO:0000313" key="2">
    <source>
        <dbReference type="Proteomes" id="UP001247620"/>
    </source>
</evidence>
<sequence length="99" mass="11330">MLLNDQNIINNDIRLANFAKVFRFPVRVAIIRAIVTHHNAATWADLTAVPFPAETINQHISRLKTLGLIQTTGTKTNTRYYINQDLFAQMSNYFIGLLR</sequence>
<keyword evidence="2" id="KW-1185">Reference proteome</keyword>
<dbReference type="RefSeq" id="WP_310093606.1">
    <property type="nucleotide sequence ID" value="NZ_JAVDUU010000002.1"/>
</dbReference>
<protein>
    <submittedName>
        <fullName evidence="1">Transcriptional regulator</fullName>
    </submittedName>
</protein>
<dbReference type="EMBL" id="JAVDUU010000002">
    <property type="protein sequence ID" value="MDR6941627.1"/>
    <property type="molecule type" value="Genomic_DNA"/>
</dbReference>
<dbReference type="SUPFAM" id="SSF46785">
    <property type="entry name" value="Winged helix' DNA-binding domain"/>
    <property type="match status" value="1"/>
</dbReference>
<dbReference type="InterPro" id="IPR036388">
    <property type="entry name" value="WH-like_DNA-bd_sf"/>
</dbReference>
<comment type="caution">
    <text evidence="1">The sequence shown here is derived from an EMBL/GenBank/DDBJ whole genome shotgun (WGS) entry which is preliminary data.</text>
</comment>
<gene>
    <name evidence="1" type="ORF">J2W55_001469</name>
</gene>
<proteinExistence type="predicted"/>
<dbReference type="Proteomes" id="UP001247620">
    <property type="component" value="Unassembled WGS sequence"/>
</dbReference>
<dbReference type="InterPro" id="IPR036390">
    <property type="entry name" value="WH_DNA-bd_sf"/>
</dbReference>
<organism evidence="1 2">
    <name type="scientific">Mucilaginibacter pocheonensis</name>
    <dbReference type="NCBI Taxonomy" id="398050"/>
    <lineage>
        <taxon>Bacteria</taxon>
        <taxon>Pseudomonadati</taxon>
        <taxon>Bacteroidota</taxon>
        <taxon>Sphingobacteriia</taxon>
        <taxon>Sphingobacteriales</taxon>
        <taxon>Sphingobacteriaceae</taxon>
        <taxon>Mucilaginibacter</taxon>
    </lineage>
</organism>
<name>A0ABU1T8F2_9SPHI</name>
<dbReference type="Gene3D" id="1.10.10.10">
    <property type="entry name" value="Winged helix-like DNA-binding domain superfamily/Winged helix DNA-binding domain"/>
    <property type="match status" value="1"/>
</dbReference>
<evidence type="ECO:0000313" key="1">
    <source>
        <dbReference type="EMBL" id="MDR6941627.1"/>
    </source>
</evidence>
<accession>A0ABU1T8F2</accession>